<dbReference type="AlphaFoldDB" id="J7MC98"/>
<organism evidence="3 4">
    <name type="scientific">Theileria orientalis strain Shintoku</name>
    <dbReference type="NCBI Taxonomy" id="869250"/>
    <lineage>
        <taxon>Eukaryota</taxon>
        <taxon>Sar</taxon>
        <taxon>Alveolata</taxon>
        <taxon>Apicomplexa</taxon>
        <taxon>Aconoidasida</taxon>
        <taxon>Piroplasmida</taxon>
        <taxon>Theileriidae</taxon>
        <taxon>Theileria</taxon>
    </lineage>
</organism>
<feature type="compositionally biased region" description="Polar residues" evidence="1">
    <location>
        <begin position="158"/>
        <end position="167"/>
    </location>
</feature>
<evidence type="ECO:0000313" key="4">
    <source>
        <dbReference type="Proteomes" id="UP000003786"/>
    </source>
</evidence>
<dbReference type="VEuPathDB" id="PiroplasmaDB:TOT_040000744"/>
<dbReference type="EMBL" id="AP011949">
    <property type="protein sequence ID" value="BAM42377.1"/>
    <property type="molecule type" value="Genomic_DNA"/>
</dbReference>
<gene>
    <name evidence="3" type="ORF">TOT_040000744</name>
</gene>
<proteinExistence type="predicted"/>
<feature type="signal peptide" evidence="2">
    <location>
        <begin position="1"/>
        <end position="16"/>
    </location>
</feature>
<dbReference type="OrthoDB" id="361940at2759"/>
<feature type="compositionally biased region" description="Low complexity" evidence="1">
    <location>
        <begin position="132"/>
        <end position="148"/>
    </location>
</feature>
<dbReference type="Proteomes" id="UP000003786">
    <property type="component" value="Chromosome 4"/>
</dbReference>
<evidence type="ECO:0000313" key="3">
    <source>
        <dbReference type="EMBL" id="BAM42377.1"/>
    </source>
</evidence>
<keyword evidence="2" id="KW-0732">Signal</keyword>
<dbReference type="eggNOG" id="ENOG502TN5Q">
    <property type="taxonomic scope" value="Eukaryota"/>
</dbReference>
<sequence>MYWHIVLIICTHFIHCKINSPLFPSQPVTGLNRQSSRQYPFTFARHGNRHSPFPGYPLFIKQRDDPGEQLQDLPNYDDAALDYSYMTKNRNANPNEQTNAEEPNTEVSNDNAPELAKNQIASQGQAGTFGENSGNMSNNTNSNNTTTNHYHNGEPNKGASTTLQGETSAARLKDDVPLGAMQSPTTNLNNTTGMYWLMVKRFFLDSNASHHKGDTSTFVTNNFYNPPTPGDQNTLTVGGQLEYEYLWKRIYDIDNKLAQLTPIVKQANPERRKGLIITFDPDERGKVDVESNPTPV</sequence>
<reference evidence="3 4" key="1">
    <citation type="journal article" date="2012" name="MBio">
        <title>Comparative genome analysis of three eukaryotic parasites with differing abilities to transform leukocytes reveals key mediators of Theileria-induced leukocyte transformation.</title>
        <authorList>
            <person name="Hayashida K."/>
            <person name="Hara Y."/>
            <person name="Abe T."/>
            <person name="Yamasaki C."/>
            <person name="Toyoda A."/>
            <person name="Kosuge T."/>
            <person name="Suzuki Y."/>
            <person name="Sato Y."/>
            <person name="Kawashima S."/>
            <person name="Katayama T."/>
            <person name="Wakaguri H."/>
            <person name="Inoue N."/>
            <person name="Homma K."/>
            <person name="Tada-Umezaki M."/>
            <person name="Yagi Y."/>
            <person name="Fujii Y."/>
            <person name="Habara T."/>
            <person name="Kanehisa M."/>
            <person name="Watanabe H."/>
            <person name="Ito K."/>
            <person name="Gojobori T."/>
            <person name="Sugawara H."/>
            <person name="Imanishi T."/>
            <person name="Weir W."/>
            <person name="Gardner M."/>
            <person name="Pain A."/>
            <person name="Shiels B."/>
            <person name="Hattori M."/>
            <person name="Nene V."/>
            <person name="Sugimoto C."/>
        </authorList>
    </citation>
    <scope>NUCLEOTIDE SEQUENCE [LARGE SCALE GENOMIC DNA]</scope>
    <source>
        <strain evidence="3 4">Shintoku</strain>
    </source>
</reference>
<evidence type="ECO:0000256" key="1">
    <source>
        <dbReference type="SAM" id="MobiDB-lite"/>
    </source>
</evidence>
<feature type="region of interest" description="Disordered" evidence="1">
    <location>
        <begin position="122"/>
        <end position="168"/>
    </location>
</feature>
<name>J7MC98_THEOR</name>
<protein>
    <submittedName>
        <fullName evidence="3">Uncharacterized protein</fullName>
    </submittedName>
</protein>
<feature type="chain" id="PRO_5003795875" evidence="2">
    <location>
        <begin position="17"/>
        <end position="296"/>
    </location>
</feature>
<accession>J7MC98</accession>
<feature type="region of interest" description="Disordered" evidence="1">
    <location>
        <begin position="89"/>
        <end position="110"/>
    </location>
</feature>
<dbReference type="GeneID" id="20716788"/>
<dbReference type="KEGG" id="tot:TOT_040000744"/>
<evidence type="ECO:0000256" key="2">
    <source>
        <dbReference type="SAM" id="SignalP"/>
    </source>
</evidence>
<keyword evidence="4" id="KW-1185">Reference proteome</keyword>
<dbReference type="RefSeq" id="XP_009692678.1">
    <property type="nucleotide sequence ID" value="XM_009694383.1"/>
</dbReference>